<dbReference type="GO" id="GO:0016020">
    <property type="term" value="C:membrane"/>
    <property type="evidence" value="ECO:0007669"/>
    <property type="project" value="InterPro"/>
</dbReference>
<feature type="transmembrane region" description="Helical" evidence="10">
    <location>
        <begin position="124"/>
        <end position="142"/>
    </location>
</feature>
<feature type="transmembrane region" description="Helical" evidence="10">
    <location>
        <begin position="148"/>
        <end position="167"/>
    </location>
</feature>
<dbReference type="AlphaFoldDB" id="A0A7R7DKN4"/>
<feature type="region of interest" description="Disordered" evidence="9">
    <location>
        <begin position="259"/>
        <end position="278"/>
    </location>
</feature>
<dbReference type="Proteomes" id="UP000611640">
    <property type="component" value="Chromosome"/>
</dbReference>
<dbReference type="SUPFAM" id="SSF55874">
    <property type="entry name" value="ATPase domain of HSP90 chaperone/DNA topoisomerase II/histidine kinase"/>
    <property type="match status" value="1"/>
</dbReference>
<evidence type="ECO:0000313" key="13">
    <source>
        <dbReference type="Proteomes" id="UP000611640"/>
    </source>
</evidence>
<evidence type="ECO:0000256" key="8">
    <source>
        <dbReference type="ARBA" id="ARBA00023012"/>
    </source>
</evidence>
<feature type="compositionally biased region" description="Basic and acidic residues" evidence="9">
    <location>
        <begin position="259"/>
        <end position="269"/>
    </location>
</feature>
<evidence type="ECO:0000313" key="12">
    <source>
        <dbReference type="EMBL" id="BCJ33450.1"/>
    </source>
</evidence>
<keyword evidence="10" id="KW-0812">Transmembrane</keyword>
<keyword evidence="13" id="KW-1185">Reference proteome</keyword>
<keyword evidence="10" id="KW-0472">Membrane</keyword>
<evidence type="ECO:0000256" key="2">
    <source>
        <dbReference type="ARBA" id="ARBA00012438"/>
    </source>
</evidence>
<feature type="transmembrane region" description="Helical" evidence="10">
    <location>
        <begin position="68"/>
        <end position="87"/>
    </location>
</feature>
<evidence type="ECO:0000256" key="10">
    <source>
        <dbReference type="SAM" id="Phobius"/>
    </source>
</evidence>
<dbReference type="CDD" id="cd16917">
    <property type="entry name" value="HATPase_UhpB-NarQ-NarX-like"/>
    <property type="match status" value="1"/>
</dbReference>
<keyword evidence="4" id="KW-0808">Transferase</keyword>
<evidence type="ECO:0000256" key="3">
    <source>
        <dbReference type="ARBA" id="ARBA00022553"/>
    </source>
</evidence>
<reference evidence="12 13" key="1">
    <citation type="submission" date="2020-08" db="EMBL/GenBank/DDBJ databases">
        <title>Whole genome shotgun sequence of Actinocatenispora thailandica NBRC 105041.</title>
        <authorList>
            <person name="Komaki H."/>
            <person name="Tamura T."/>
        </authorList>
    </citation>
    <scope>NUCLEOTIDE SEQUENCE [LARGE SCALE GENOMIC DNA]</scope>
    <source>
        <strain evidence="12 13">NBRC 105041</strain>
    </source>
</reference>
<dbReference type="EC" id="2.7.13.3" evidence="2"/>
<evidence type="ECO:0000256" key="9">
    <source>
        <dbReference type="SAM" id="MobiDB-lite"/>
    </source>
</evidence>
<feature type="domain" description="Signal transduction histidine kinase subgroup 3 dimerisation and phosphoacceptor" evidence="11">
    <location>
        <begin position="197"/>
        <end position="259"/>
    </location>
</feature>
<dbReference type="KEGG" id="atl:Athai_09530"/>
<accession>A0A7R7DKN4</accession>
<keyword evidence="10" id="KW-1133">Transmembrane helix</keyword>
<protein>
    <recommendedName>
        <fullName evidence="2">histidine kinase</fullName>
        <ecNumber evidence="2">2.7.13.3</ecNumber>
    </recommendedName>
</protein>
<comment type="catalytic activity">
    <reaction evidence="1">
        <text>ATP + protein L-histidine = ADP + protein N-phospho-L-histidine.</text>
        <dbReference type="EC" id="2.7.13.3"/>
    </reaction>
</comment>
<name>A0A7R7DKN4_9ACTN</name>
<organism evidence="12 13">
    <name type="scientific">Actinocatenispora thailandica</name>
    <dbReference type="NCBI Taxonomy" id="227318"/>
    <lineage>
        <taxon>Bacteria</taxon>
        <taxon>Bacillati</taxon>
        <taxon>Actinomycetota</taxon>
        <taxon>Actinomycetes</taxon>
        <taxon>Micromonosporales</taxon>
        <taxon>Micromonosporaceae</taxon>
        <taxon>Actinocatenispora</taxon>
    </lineage>
</organism>
<dbReference type="InterPro" id="IPR011712">
    <property type="entry name" value="Sig_transdc_His_kin_sub3_dim/P"/>
</dbReference>
<dbReference type="PANTHER" id="PTHR24421">
    <property type="entry name" value="NITRATE/NITRITE SENSOR PROTEIN NARX-RELATED"/>
    <property type="match status" value="1"/>
</dbReference>
<dbReference type="EMBL" id="AP023355">
    <property type="protein sequence ID" value="BCJ33450.1"/>
    <property type="molecule type" value="Genomic_DNA"/>
</dbReference>
<feature type="region of interest" description="Disordered" evidence="9">
    <location>
        <begin position="398"/>
        <end position="417"/>
    </location>
</feature>
<keyword evidence="7" id="KW-0067">ATP-binding</keyword>
<evidence type="ECO:0000256" key="7">
    <source>
        <dbReference type="ARBA" id="ARBA00022840"/>
    </source>
</evidence>
<feature type="transmembrane region" description="Helical" evidence="10">
    <location>
        <begin position="43"/>
        <end position="63"/>
    </location>
</feature>
<keyword evidence="5" id="KW-0547">Nucleotide-binding</keyword>
<proteinExistence type="predicted"/>
<dbReference type="Pfam" id="PF07730">
    <property type="entry name" value="HisKA_3"/>
    <property type="match status" value="1"/>
</dbReference>
<dbReference type="Gene3D" id="3.30.565.10">
    <property type="entry name" value="Histidine kinase-like ATPase, C-terminal domain"/>
    <property type="match status" value="1"/>
</dbReference>
<dbReference type="GO" id="GO:0005524">
    <property type="term" value="F:ATP binding"/>
    <property type="evidence" value="ECO:0007669"/>
    <property type="project" value="UniProtKB-KW"/>
</dbReference>
<keyword evidence="8" id="KW-0902">Two-component regulatory system</keyword>
<evidence type="ECO:0000256" key="4">
    <source>
        <dbReference type="ARBA" id="ARBA00022679"/>
    </source>
</evidence>
<gene>
    <name evidence="12" type="ORF">Athai_09530</name>
</gene>
<evidence type="ECO:0000256" key="6">
    <source>
        <dbReference type="ARBA" id="ARBA00022777"/>
    </source>
</evidence>
<evidence type="ECO:0000256" key="1">
    <source>
        <dbReference type="ARBA" id="ARBA00000085"/>
    </source>
</evidence>
<dbReference type="PANTHER" id="PTHR24421:SF10">
    <property type="entry name" value="NITRATE_NITRITE SENSOR PROTEIN NARQ"/>
    <property type="match status" value="1"/>
</dbReference>
<dbReference type="InterPro" id="IPR036890">
    <property type="entry name" value="HATPase_C_sf"/>
</dbReference>
<evidence type="ECO:0000259" key="11">
    <source>
        <dbReference type="Pfam" id="PF07730"/>
    </source>
</evidence>
<dbReference type="GO" id="GO:0046983">
    <property type="term" value="F:protein dimerization activity"/>
    <property type="evidence" value="ECO:0007669"/>
    <property type="project" value="InterPro"/>
</dbReference>
<keyword evidence="6" id="KW-0418">Kinase</keyword>
<evidence type="ECO:0000256" key="5">
    <source>
        <dbReference type="ARBA" id="ARBA00022741"/>
    </source>
</evidence>
<dbReference type="Gene3D" id="1.20.5.1930">
    <property type="match status" value="1"/>
</dbReference>
<dbReference type="InterPro" id="IPR050482">
    <property type="entry name" value="Sensor_HK_TwoCompSys"/>
</dbReference>
<feature type="transmembrane region" description="Helical" evidence="10">
    <location>
        <begin position="99"/>
        <end position="117"/>
    </location>
</feature>
<dbReference type="GO" id="GO:0000155">
    <property type="term" value="F:phosphorelay sensor kinase activity"/>
    <property type="evidence" value="ECO:0007669"/>
    <property type="project" value="InterPro"/>
</dbReference>
<sequence length="417" mass="43165">MTVQETPPSRHTRTGPLAVVLLAAAALGSVPLALDGAADPAALATVWLVTGLQLAATPAVLLLRTRPVAAAVLVAAVVVAGLLPTLVAPTAPLLRYTGVNLWPPLALSTVVIGLRLGAPQRRAVPVWVLIAAGTVLAARPWQPTWVDTPIGLLHTAVPALLGLYLAARVQMVRTLRERAELAERERVLLTERARAGERTRLAAELHDSVAHRVNLMVLQAGALRMTSPDQPVRDAAEALRVTGCQALEELSDLLGVLRRGPDRTERPDEAVLPAGPGLPVGPPGELAALVADSRAVGLPVELDQAGDPALASPVVRRTAYRVVQEGLTNVHKHAPGAPVTVTVRYRTDQVHLIVHNGQSPGPAAGGVDLAGTGTGSGIAGLRGRLDAIGGSLRAGPTGHGGFQLDARMPSHVSTSTG</sequence>
<keyword evidence="3" id="KW-0597">Phosphoprotein</keyword>